<dbReference type="Gene3D" id="2.80.10.50">
    <property type="match status" value="1"/>
</dbReference>
<keyword evidence="7" id="KW-1133">Transmembrane helix</keyword>
<dbReference type="SMART" id="SM00059">
    <property type="entry name" value="FN2"/>
    <property type="match status" value="1"/>
</dbReference>
<comment type="subcellular location">
    <subcellularLocation>
        <location evidence="1">Endosome membrane</location>
        <topology evidence="1">Single-pass type I membrane protein</topology>
    </subcellularLocation>
</comment>
<keyword evidence="5" id="KW-0677">Repeat</keyword>
<keyword evidence="18" id="KW-1185">Reference proteome</keyword>
<dbReference type="FunFam" id="3.10.100.10:FF:000027">
    <property type="entry name" value="Mannose receptor, C type 1"/>
    <property type="match status" value="1"/>
</dbReference>
<reference evidence="17 18" key="1">
    <citation type="submission" date="2019-04" db="EMBL/GenBank/DDBJ databases">
        <authorList>
            <consortium name="Wellcome Sanger Institute Data Sharing"/>
        </authorList>
    </citation>
    <scope>NUCLEOTIDE SEQUENCE [LARGE SCALE GENOMIC DNA]</scope>
</reference>
<dbReference type="PRINTS" id="PR00013">
    <property type="entry name" value="FNTYPEII"/>
</dbReference>
<keyword evidence="3" id="KW-0812">Transmembrane</keyword>
<evidence type="ECO:0000256" key="4">
    <source>
        <dbReference type="ARBA" id="ARBA00022729"/>
    </source>
</evidence>
<dbReference type="SUPFAM" id="SSF50370">
    <property type="entry name" value="Ricin B-like lectins"/>
    <property type="match status" value="1"/>
</dbReference>
<protein>
    <recommendedName>
        <fullName evidence="12">Macrophage mannose receptor 1</fullName>
    </recommendedName>
</protein>
<reference evidence="17" key="2">
    <citation type="submission" date="2025-08" db="UniProtKB">
        <authorList>
            <consortium name="Ensembl"/>
        </authorList>
    </citation>
    <scope>IDENTIFICATION</scope>
</reference>
<dbReference type="PROSITE" id="PS00615">
    <property type="entry name" value="C_TYPE_LECTIN_1"/>
    <property type="match status" value="4"/>
</dbReference>
<keyword evidence="8" id="KW-0472">Membrane</keyword>
<evidence type="ECO:0000259" key="16">
    <source>
        <dbReference type="PROSITE" id="PS51092"/>
    </source>
</evidence>
<dbReference type="PROSITE" id="PS50041">
    <property type="entry name" value="C_TYPE_LECTIN_2"/>
    <property type="match status" value="7"/>
</dbReference>
<dbReference type="InterPro" id="IPR018378">
    <property type="entry name" value="C-type_lectin_CS"/>
</dbReference>
<dbReference type="InterPro" id="IPR016187">
    <property type="entry name" value="CTDL_fold"/>
</dbReference>
<dbReference type="InterPro" id="IPR036943">
    <property type="entry name" value="FN_type2_sf"/>
</dbReference>
<keyword evidence="10" id="KW-0675">Receptor</keyword>
<feature type="domain" description="Fibronectin type-II" evidence="16">
    <location>
        <begin position="161"/>
        <end position="209"/>
    </location>
</feature>
<gene>
    <name evidence="17" type="primary">LOC108937564</name>
</gene>
<accession>A0A8C9R337</accession>
<feature type="domain" description="C-type lectin" evidence="15">
    <location>
        <begin position="221"/>
        <end position="337"/>
    </location>
</feature>
<dbReference type="InterPro" id="IPR000772">
    <property type="entry name" value="Ricin_B_lectin"/>
</dbReference>
<dbReference type="Proteomes" id="UP000694397">
    <property type="component" value="Chromosome 7"/>
</dbReference>
<organism evidence="17 18">
    <name type="scientific">Scleropages formosus</name>
    <name type="common">Asian bonytongue</name>
    <name type="synonym">Osteoglossum formosum</name>
    <dbReference type="NCBI Taxonomy" id="113540"/>
    <lineage>
        <taxon>Eukaryota</taxon>
        <taxon>Metazoa</taxon>
        <taxon>Chordata</taxon>
        <taxon>Craniata</taxon>
        <taxon>Vertebrata</taxon>
        <taxon>Euteleostomi</taxon>
        <taxon>Actinopterygii</taxon>
        <taxon>Neopterygii</taxon>
        <taxon>Teleostei</taxon>
        <taxon>Osteoglossocephala</taxon>
        <taxon>Osteoglossomorpha</taxon>
        <taxon>Osteoglossiformes</taxon>
        <taxon>Osteoglossidae</taxon>
        <taxon>Scleropages</taxon>
    </lineage>
</organism>
<dbReference type="CDD" id="cd23407">
    <property type="entry name" value="beta-trefoil_Ricin_MRC1"/>
    <property type="match status" value="1"/>
</dbReference>
<keyword evidence="6" id="KW-0967">Endosome</keyword>
<dbReference type="PANTHER" id="PTHR22803">
    <property type="entry name" value="MANNOSE, PHOSPHOLIPASE, LECTIN RECEPTOR RELATED"/>
    <property type="match status" value="1"/>
</dbReference>
<evidence type="ECO:0000256" key="2">
    <source>
        <dbReference type="ARBA" id="ARBA00022583"/>
    </source>
</evidence>
<evidence type="ECO:0000256" key="14">
    <source>
        <dbReference type="SAM" id="SignalP"/>
    </source>
</evidence>
<dbReference type="FunFam" id="3.10.100.10:FF:000014">
    <property type="entry name" value="Macrophage mannose receptor 1"/>
    <property type="match status" value="1"/>
</dbReference>
<dbReference type="Gene3D" id="2.10.10.10">
    <property type="entry name" value="Fibronectin, type II, collagen-binding"/>
    <property type="match status" value="1"/>
</dbReference>
<dbReference type="InterPro" id="IPR050111">
    <property type="entry name" value="C-type_lectin/snaclec_domain"/>
</dbReference>
<dbReference type="SMART" id="SM00034">
    <property type="entry name" value="CLECT"/>
    <property type="match status" value="7"/>
</dbReference>
<dbReference type="CDD" id="cd00062">
    <property type="entry name" value="FN2"/>
    <property type="match status" value="1"/>
</dbReference>
<feature type="domain" description="C-type lectin" evidence="15">
    <location>
        <begin position="928"/>
        <end position="1035"/>
    </location>
</feature>
<feature type="disulfide bond" evidence="13">
    <location>
        <begin position="166"/>
        <end position="192"/>
    </location>
</feature>
<sequence>MLLASCLLFLRVALGVSETDRSFQIYSDKNNRCVRVTNPGLIITETCNPKLLGQKFRWVSQNQILSLLHKKCLGVPKAAERGKVTLFDCDDKNELQHWECKSENVVNLKGHELHLYGENLRGANLMVCNGSQCSSSWKIYGTADDICSVPYEEIYTIMGNAQGAPCRFPFRYQNQWYSDCTRDGESTGRLWCATVPDYDKEEVWGYCPRKSASAGWIADPVTDELYLVNPSALLTWHQARTSCQQQYGDLLSVGQPHEHTYLSGLTASLGTLLWIGLNSLSSESGWQWSDGKPLRYLRWAPGNPSPAPGQNCAALNSNSMSRWESSACSRKLGYICRRTNSTRVPTTDPAHVCPSPWVPFMGHCFDLRRPKKSWAEAKSVCRKDGGDLASIRSIEEQAFIISQLGYLSTDKLWIGLNDHRIPQLFEWSDESAVTFASWELGEPSHHSTLKEDCVLMRGEDGKWADDECEKQYGFICKKKATFSSGGGTAVSAGCKTGWTRHGSFCYNTGPEIKTFEEAKNACESKDSRLVDVSDRYENAFLTSMVGLRPEKYFWIGLSNTEQRDTFVWTNTRTVRFTHFSAGMPGQKQGCVAVMTGTSAGLWDVLSCDSQERYICKHVAEGVEPTTAPPTSARPSCPEDWVPMGNRDFCYRHYNRQENTRKTWFEARDFCKAIGGNLLSIHSKYDLSQREDYSEAWIGLNALDPNAGFVWSDGSSSSYENWNTGEPNNFKGVELCVEMLRDYTWNDFHCEAYRDWICQIRKGVTPNPPPTEGIPEYNVTEDGWTVYNGSEYYLNTEVLAMEDARHYCQERSGDLVVINDEKERLFLWKQIHDERRNFFIGLTVDLDKTFQWMDGSPVVFAAWNEDEPSFTNNDENCVVMNPSLGFWKNVHCGQPLQSICKRSSGSPANTTLAPTAAPKGGCAPDWKAFQGKVKWLSWEQAHQRCKEDSAQLASIPDPMAQAFIQLKTLKHGSLWIGLNSNKLCLYGYFKWIDNWKFQYTNWGEDEPKSDSPCVLMDTEGKWKTEPCNNTYSFVCKHSSGPIPTDPPMHPGTCPESTLYRTWLPFRDHCYSFEGSTYDKWGEAVVQCLSQRYYTASVDSSLFMPKSYIGYSTEAPKKVSVPFSPTDQWLWHDGSVVDYTNWNVDQPHANHHCAFIDPMSSKWSSYRCIQYGHRICKVRKGKRSDGNNVFPFEAELTSRWKRFQGFFYSLRTMLFSHDLVTQGRPNLAISLQIKCLKILGQLNYFLKCITEFNIFGAFIVSDVFWFQFFLSSTNYTHWNDYTKSW</sequence>
<keyword evidence="11" id="KW-0325">Glycoprotein</keyword>
<dbReference type="PROSITE" id="PS00023">
    <property type="entry name" value="FN2_1"/>
    <property type="match status" value="1"/>
</dbReference>
<keyword evidence="4 14" id="KW-0732">Signal</keyword>
<dbReference type="FunFam" id="2.10.10.10:FF:000001">
    <property type="entry name" value="Fibronectin 1a isoform 1"/>
    <property type="match status" value="1"/>
</dbReference>
<evidence type="ECO:0000256" key="3">
    <source>
        <dbReference type="ARBA" id="ARBA00022692"/>
    </source>
</evidence>
<dbReference type="InterPro" id="IPR000562">
    <property type="entry name" value="FN_type2_dom"/>
</dbReference>
<feature type="chain" id="PRO_5034683945" description="Macrophage mannose receptor 1" evidence="14">
    <location>
        <begin position="16"/>
        <end position="1283"/>
    </location>
</feature>
<proteinExistence type="predicted"/>
<feature type="domain" description="C-type lectin" evidence="15">
    <location>
        <begin position="645"/>
        <end position="758"/>
    </location>
</feature>
<keyword evidence="9 13" id="KW-1015">Disulfide bond</keyword>
<evidence type="ECO:0000313" key="17">
    <source>
        <dbReference type="Ensembl" id="ENSSFOP00015004237.2"/>
    </source>
</evidence>
<evidence type="ECO:0000256" key="1">
    <source>
        <dbReference type="ARBA" id="ARBA00004530"/>
    </source>
</evidence>
<evidence type="ECO:0000256" key="8">
    <source>
        <dbReference type="ARBA" id="ARBA00023136"/>
    </source>
</evidence>
<evidence type="ECO:0000256" key="5">
    <source>
        <dbReference type="ARBA" id="ARBA00022737"/>
    </source>
</evidence>
<evidence type="ECO:0000259" key="15">
    <source>
        <dbReference type="PROSITE" id="PS50041"/>
    </source>
</evidence>
<dbReference type="SMART" id="SM00458">
    <property type="entry name" value="RICIN"/>
    <property type="match status" value="1"/>
</dbReference>
<feature type="signal peptide" evidence="14">
    <location>
        <begin position="1"/>
        <end position="15"/>
    </location>
</feature>
<feature type="domain" description="C-type lectin" evidence="15">
    <location>
        <begin position="501"/>
        <end position="616"/>
    </location>
</feature>
<keyword evidence="2" id="KW-0254">Endocytosis</keyword>
<evidence type="ECO:0000256" key="12">
    <source>
        <dbReference type="ARBA" id="ARBA00071860"/>
    </source>
</evidence>
<dbReference type="InterPro" id="IPR001304">
    <property type="entry name" value="C-type_lectin-like"/>
</dbReference>
<dbReference type="PROSITE" id="PS50231">
    <property type="entry name" value="RICIN_B_LECTIN"/>
    <property type="match status" value="1"/>
</dbReference>
<feature type="domain" description="C-type lectin" evidence="15">
    <location>
        <begin position="360"/>
        <end position="477"/>
    </location>
</feature>
<dbReference type="Pfam" id="PF00040">
    <property type="entry name" value="fn2"/>
    <property type="match status" value="1"/>
</dbReference>
<reference evidence="17" key="3">
    <citation type="submission" date="2025-09" db="UniProtKB">
        <authorList>
            <consortium name="Ensembl"/>
        </authorList>
    </citation>
    <scope>IDENTIFICATION</scope>
</reference>
<evidence type="ECO:0000256" key="10">
    <source>
        <dbReference type="ARBA" id="ARBA00023170"/>
    </source>
</evidence>
<dbReference type="InterPro" id="IPR016186">
    <property type="entry name" value="C-type_lectin-like/link_sf"/>
</dbReference>
<evidence type="ECO:0000256" key="6">
    <source>
        <dbReference type="ARBA" id="ARBA00022753"/>
    </source>
</evidence>
<dbReference type="SUPFAM" id="SSF56436">
    <property type="entry name" value="C-type lectin-like"/>
    <property type="match status" value="7"/>
</dbReference>
<feature type="disulfide bond" evidence="13">
    <location>
        <begin position="180"/>
        <end position="207"/>
    </location>
</feature>
<dbReference type="Pfam" id="PF00059">
    <property type="entry name" value="Lectin_C"/>
    <property type="match status" value="6"/>
</dbReference>
<dbReference type="InterPro" id="IPR013806">
    <property type="entry name" value="Kringle-like"/>
</dbReference>
<dbReference type="GeneTree" id="ENSGT01050000244842"/>
<evidence type="ECO:0000256" key="7">
    <source>
        <dbReference type="ARBA" id="ARBA00022989"/>
    </source>
</evidence>
<dbReference type="GO" id="GO:0010008">
    <property type="term" value="C:endosome membrane"/>
    <property type="evidence" value="ECO:0007669"/>
    <property type="project" value="UniProtKB-SubCell"/>
</dbReference>
<dbReference type="CDD" id="cd00037">
    <property type="entry name" value="CLECT"/>
    <property type="match status" value="5"/>
</dbReference>
<dbReference type="GO" id="GO:0006897">
    <property type="term" value="P:endocytosis"/>
    <property type="evidence" value="ECO:0007669"/>
    <property type="project" value="UniProtKB-KW"/>
</dbReference>
<dbReference type="GO" id="GO:0005537">
    <property type="term" value="F:D-mannose binding"/>
    <property type="evidence" value="ECO:0007669"/>
    <property type="project" value="UniProtKB-ARBA"/>
</dbReference>
<dbReference type="InterPro" id="IPR035992">
    <property type="entry name" value="Ricin_B-like_lectins"/>
</dbReference>
<feature type="domain" description="C-type lectin" evidence="15">
    <location>
        <begin position="786"/>
        <end position="900"/>
    </location>
</feature>
<dbReference type="FunFam" id="2.80.10.50:FF:000032">
    <property type="entry name" value="macrophage mannose receptor 1"/>
    <property type="match status" value="1"/>
</dbReference>
<dbReference type="Pfam" id="PF24562">
    <property type="entry name" value="CysR_MRC2_N"/>
    <property type="match status" value="1"/>
</dbReference>
<dbReference type="Ensembl" id="ENSSFOT00015004305.2">
    <property type="protein sequence ID" value="ENSSFOP00015004237.2"/>
    <property type="gene ID" value="ENSSFOG00015002270.2"/>
</dbReference>
<feature type="domain" description="C-type lectin" evidence="15">
    <location>
        <begin position="1064"/>
        <end position="1175"/>
    </location>
</feature>
<evidence type="ECO:0000256" key="13">
    <source>
        <dbReference type="PROSITE-ProRule" id="PRU00479"/>
    </source>
</evidence>
<dbReference type="PROSITE" id="PS51092">
    <property type="entry name" value="FN2_2"/>
    <property type="match status" value="1"/>
</dbReference>
<evidence type="ECO:0000256" key="11">
    <source>
        <dbReference type="ARBA" id="ARBA00023180"/>
    </source>
</evidence>
<dbReference type="Gene3D" id="3.10.100.10">
    <property type="entry name" value="Mannose-Binding Protein A, subunit A"/>
    <property type="match status" value="7"/>
</dbReference>
<dbReference type="SUPFAM" id="SSF57440">
    <property type="entry name" value="Kringle-like"/>
    <property type="match status" value="1"/>
</dbReference>
<evidence type="ECO:0000313" key="18">
    <source>
        <dbReference type="Proteomes" id="UP000694397"/>
    </source>
</evidence>
<evidence type="ECO:0000256" key="9">
    <source>
        <dbReference type="ARBA" id="ARBA00023157"/>
    </source>
</evidence>
<name>A0A8C9R337_SCLFO</name>